<proteinExistence type="predicted"/>
<dbReference type="AlphaFoldDB" id="A0A316WBR5"/>
<name>A0A316WBR5_9FLAO</name>
<organism evidence="1 2">
    <name type="scientific">Chryseobacterium viscerum</name>
    <dbReference type="NCBI Taxonomy" id="1037377"/>
    <lineage>
        <taxon>Bacteria</taxon>
        <taxon>Pseudomonadati</taxon>
        <taxon>Bacteroidota</taxon>
        <taxon>Flavobacteriia</taxon>
        <taxon>Flavobacteriales</taxon>
        <taxon>Weeksellaceae</taxon>
        <taxon>Chryseobacterium group</taxon>
        <taxon>Chryseobacterium</taxon>
    </lineage>
</organism>
<dbReference type="EMBL" id="PPEG02000011">
    <property type="protein sequence ID" value="PWN58439.1"/>
    <property type="molecule type" value="Genomic_DNA"/>
</dbReference>
<reference evidence="1 2" key="1">
    <citation type="submission" date="2018-04" db="EMBL/GenBank/DDBJ databases">
        <title>Chryseobacterium oncorhynchi 701B-08T from rainbow trout, and Chryseobacterium viscerum 687B-08T from diseased fish.</title>
        <authorList>
            <person name="Jeong J.-J."/>
            <person name="Lee Y.J."/>
            <person name="Pathiraja D."/>
            <person name="Park B."/>
            <person name="Choi I.-G."/>
            <person name="Kim K.D."/>
        </authorList>
    </citation>
    <scope>NUCLEOTIDE SEQUENCE [LARGE SCALE GENOMIC DNA]</scope>
    <source>
        <strain evidence="1 2">687B-08</strain>
    </source>
</reference>
<gene>
    <name evidence="1" type="ORF">C1634_023085</name>
</gene>
<comment type="caution">
    <text evidence="1">The sequence shown here is derived from an EMBL/GenBank/DDBJ whole genome shotgun (WGS) entry which is preliminary data.</text>
</comment>
<dbReference type="RefSeq" id="WP_103234948.1">
    <property type="nucleotide sequence ID" value="NZ_PPEG02000011.1"/>
</dbReference>
<sequence>MRISNLRKESSERSDDFNWAKKGLLASENFYFESIEGCNQNNVNVVTHILERARVDIDTTLDQNTEDVYNLIINLEGEDHILRKVNFANCFSANLNYVLYCDESETVLLYEFTSPNKLTHLNTFNSYSEFSHWIASIKGWKSSKAYRESPDLPNFDKKLRAAGTAWPTNIDCFFCDLENNPIGIIEFQNAKNTGVLEHCNNDYLLCKMSYLNQWGYTNYHDDIRRWTSQEILRVQSDLRFIIITWSQNSNDFQIKELEKVSIPFFPLKNGKMDWDYQNRYKAVMNKYVNQNKPENLHNEISKNGKTYNLIKEDNRIVQTVNEPPLSYGNKTFPSLYYVRKEKVSNNREVLLQYFNNIVR</sequence>
<evidence type="ECO:0000313" key="2">
    <source>
        <dbReference type="Proteomes" id="UP000236413"/>
    </source>
</evidence>
<dbReference type="Proteomes" id="UP000236413">
    <property type="component" value="Unassembled WGS sequence"/>
</dbReference>
<protein>
    <submittedName>
        <fullName evidence="1">Uncharacterized protein</fullName>
    </submittedName>
</protein>
<accession>A0A316WBR5</accession>
<evidence type="ECO:0000313" key="1">
    <source>
        <dbReference type="EMBL" id="PWN58439.1"/>
    </source>
</evidence>